<dbReference type="Proteomes" id="UP001066276">
    <property type="component" value="Chromosome 8"/>
</dbReference>
<reference evidence="2" key="1">
    <citation type="journal article" date="2022" name="bioRxiv">
        <title>Sequencing and chromosome-scale assembly of the giantPleurodeles waltlgenome.</title>
        <authorList>
            <person name="Brown T."/>
            <person name="Elewa A."/>
            <person name="Iarovenko S."/>
            <person name="Subramanian E."/>
            <person name="Araus A.J."/>
            <person name="Petzold A."/>
            <person name="Susuki M."/>
            <person name="Suzuki K.-i.T."/>
            <person name="Hayashi T."/>
            <person name="Toyoda A."/>
            <person name="Oliveira C."/>
            <person name="Osipova E."/>
            <person name="Leigh N.D."/>
            <person name="Simon A."/>
            <person name="Yun M.H."/>
        </authorList>
    </citation>
    <scope>NUCLEOTIDE SEQUENCE</scope>
    <source>
        <strain evidence="2">20211129_DDA</strain>
        <tissue evidence="2">Liver</tissue>
    </source>
</reference>
<protein>
    <submittedName>
        <fullName evidence="2">Uncharacterized protein</fullName>
    </submittedName>
</protein>
<keyword evidence="3" id="KW-1185">Reference proteome</keyword>
<evidence type="ECO:0000256" key="1">
    <source>
        <dbReference type="SAM" id="MobiDB-lite"/>
    </source>
</evidence>
<evidence type="ECO:0000313" key="2">
    <source>
        <dbReference type="EMBL" id="KAJ1115745.1"/>
    </source>
</evidence>
<dbReference type="AlphaFoldDB" id="A0AAV7NSG0"/>
<sequence>MPPGPRVLRGDVSGRAPFSRHPILSPSYDALGHCKVSPARFGSGAASESLSPSHPQRKGGPERGRHRGRSPPPGLPALLRTVSPSPLSEDARRAGRGRALTTGCSVPLLRARAPPQVIQGATTARHAIAGYRCAMGLETAWRLHLRSAMLDAASASRVCPLPGRLGMIFGCLILF</sequence>
<dbReference type="EMBL" id="JANPWB010000012">
    <property type="protein sequence ID" value="KAJ1115745.1"/>
    <property type="molecule type" value="Genomic_DNA"/>
</dbReference>
<proteinExistence type="predicted"/>
<comment type="caution">
    <text evidence="2">The sequence shown here is derived from an EMBL/GenBank/DDBJ whole genome shotgun (WGS) entry which is preliminary data.</text>
</comment>
<evidence type="ECO:0000313" key="3">
    <source>
        <dbReference type="Proteomes" id="UP001066276"/>
    </source>
</evidence>
<feature type="region of interest" description="Disordered" evidence="1">
    <location>
        <begin position="1"/>
        <end position="95"/>
    </location>
</feature>
<name>A0AAV7NSG0_PLEWA</name>
<accession>A0AAV7NSG0</accession>
<organism evidence="2 3">
    <name type="scientific">Pleurodeles waltl</name>
    <name type="common">Iberian ribbed newt</name>
    <dbReference type="NCBI Taxonomy" id="8319"/>
    <lineage>
        <taxon>Eukaryota</taxon>
        <taxon>Metazoa</taxon>
        <taxon>Chordata</taxon>
        <taxon>Craniata</taxon>
        <taxon>Vertebrata</taxon>
        <taxon>Euteleostomi</taxon>
        <taxon>Amphibia</taxon>
        <taxon>Batrachia</taxon>
        <taxon>Caudata</taxon>
        <taxon>Salamandroidea</taxon>
        <taxon>Salamandridae</taxon>
        <taxon>Pleurodelinae</taxon>
        <taxon>Pleurodeles</taxon>
    </lineage>
</organism>
<gene>
    <name evidence="2" type="ORF">NDU88_003967</name>
</gene>